<evidence type="ECO:0000256" key="3">
    <source>
        <dbReference type="ARBA" id="ARBA00022692"/>
    </source>
</evidence>
<keyword evidence="2" id="KW-0813">Transport</keyword>
<evidence type="ECO:0000256" key="5">
    <source>
        <dbReference type="ARBA" id="ARBA00023136"/>
    </source>
</evidence>
<organism evidence="7 8">
    <name type="scientific">Kwoniella mangroviensis CBS 10435</name>
    <dbReference type="NCBI Taxonomy" id="1331196"/>
    <lineage>
        <taxon>Eukaryota</taxon>
        <taxon>Fungi</taxon>
        <taxon>Dikarya</taxon>
        <taxon>Basidiomycota</taxon>
        <taxon>Agaricomycotina</taxon>
        <taxon>Tremellomycetes</taxon>
        <taxon>Tremellales</taxon>
        <taxon>Cryptococcaceae</taxon>
        <taxon>Kwoniella</taxon>
    </lineage>
</organism>
<dbReference type="GO" id="GO:0022857">
    <property type="term" value="F:transmembrane transporter activity"/>
    <property type="evidence" value="ECO:0007669"/>
    <property type="project" value="TreeGrafter"/>
</dbReference>
<accession>A0A1B9IRR9</accession>
<sequence length="145" mass="16547">MLYTPLQPLVYSWANMNSAGITKQRTLGAILFIFQCAGNVAGPQVYLEEAPIYRTGLYTDMSCWALLFTLICSMAVYLRYLNRRQRKKRERMGRMVDIQDMSIMTLEEAAAYKRELAAAGEGHDINAHAFDDLSDLQNPEFHCIL</sequence>
<comment type="subcellular location">
    <subcellularLocation>
        <location evidence="1">Membrane</location>
        <topology evidence="1">Multi-pass membrane protein</topology>
    </subcellularLocation>
</comment>
<dbReference type="AlphaFoldDB" id="A0A1B9IRR9"/>
<keyword evidence="3 6" id="KW-0812">Transmembrane</keyword>
<keyword evidence="8" id="KW-1185">Reference proteome</keyword>
<evidence type="ECO:0000256" key="1">
    <source>
        <dbReference type="ARBA" id="ARBA00004141"/>
    </source>
</evidence>
<dbReference type="PANTHER" id="PTHR43791:SF59">
    <property type="entry name" value="TRANSPORTER, PUTATIVE (AFU_ORTHOLOGUE AFUA_1G06550)-RELATED"/>
    <property type="match status" value="1"/>
</dbReference>
<evidence type="ECO:0000313" key="8">
    <source>
        <dbReference type="Proteomes" id="UP000092583"/>
    </source>
</evidence>
<evidence type="ECO:0000256" key="2">
    <source>
        <dbReference type="ARBA" id="ARBA00022448"/>
    </source>
</evidence>
<dbReference type="EMBL" id="KI669462">
    <property type="protein sequence ID" value="OCF58222.1"/>
    <property type="molecule type" value="Genomic_DNA"/>
</dbReference>
<name>A0A1B9IRR9_9TREE</name>
<reference evidence="8" key="2">
    <citation type="submission" date="2013-12" db="EMBL/GenBank/DDBJ databases">
        <title>Evolution of pathogenesis and genome organization in the Tremellales.</title>
        <authorList>
            <person name="Cuomo C."/>
            <person name="Litvintseva A."/>
            <person name="Heitman J."/>
            <person name="Chen Y."/>
            <person name="Sun S."/>
            <person name="Springer D."/>
            <person name="Dromer F."/>
            <person name="Young S."/>
            <person name="Zeng Q."/>
            <person name="Chapman S."/>
            <person name="Gujja S."/>
            <person name="Saif S."/>
            <person name="Birren B."/>
        </authorList>
    </citation>
    <scope>NUCLEOTIDE SEQUENCE [LARGE SCALE GENOMIC DNA]</scope>
    <source>
        <strain evidence="8">CBS 10435</strain>
    </source>
</reference>
<gene>
    <name evidence="7" type="ORF">L486_04252</name>
</gene>
<dbReference type="Proteomes" id="UP000092583">
    <property type="component" value="Unassembled WGS sequence"/>
</dbReference>
<protein>
    <recommendedName>
        <fullName evidence="9">Allantoate permease</fullName>
    </recommendedName>
</protein>
<evidence type="ECO:0000256" key="6">
    <source>
        <dbReference type="SAM" id="Phobius"/>
    </source>
</evidence>
<evidence type="ECO:0000313" key="7">
    <source>
        <dbReference type="EMBL" id="OCF58222.1"/>
    </source>
</evidence>
<keyword evidence="5 6" id="KW-0472">Membrane</keyword>
<evidence type="ECO:0008006" key="9">
    <source>
        <dbReference type="Google" id="ProtNLM"/>
    </source>
</evidence>
<dbReference type="OrthoDB" id="6730379at2759"/>
<dbReference type="PANTHER" id="PTHR43791">
    <property type="entry name" value="PERMEASE-RELATED"/>
    <property type="match status" value="1"/>
</dbReference>
<reference evidence="7 8" key="1">
    <citation type="submission" date="2013-07" db="EMBL/GenBank/DDBJ databases">
        <title>The Genome Sequence of Kwoniella mangroviensis CBS10435.</title>
        <authorList>
            <consortium name="The Broad Institute Genome Sequencing Platform"/>
            <person name="Cuomo C."/>
            <person name="Litvintseva A."/>
            <person name="Chen Y."/>
            <person name="Heitman J."/>
            <person name="Sun S."/>
            <person name="Springer D."/>
            <person name="Dromer F."/>
            <person name="Young S.K."/>
            <person name="Zeng Q."/>
            <person name="Gargeya S."/>
            <person name="Fitzgerald M."/>
            <person name="Abouelleil A."/>
            <person name="Alvarado L."/>
            <person name="Berlin A.M."/>
            <person name="Chapman S.B."/>
            <person name="Dewar J."/>
            <person name="Goldberg J."/>
            <person name="Griggs A."/>
            <person name="Gujja S."/>
            <person name="Hansen M."/>
            <person name="Howarth C."/>
            <person name="Imamovic A."/>
            <person name="Larimer J."/>
            <person name="McCowan C."/>
            <person name="Murphy C."/>
            <person name="Pearson M."/>
            <person name="Priest M."/>
            <person name="Roberts A."/>
            <person name="Saif S."/>
            <person name="Shea T."/>
            <person name="Sykes S."/>
            <person name="Wortman J."/>
            <person name="Nusbaum C."/>
            <person name="Birren B."/>
        </authorList>
    </citation>
    <scope>NUCLEOTIDE SEQUENCE [LARGE SCALE GENOMIC DNA]</scope>
    <source>
        <strain evidence="7 8">CBS 10435</strain>
    </source>
</reference>
<proteinExistence type="predicted"/>
<keyword evidence="4 6" id="KW-1133">Transmembrane helix</keyword>
<feature type="transmembrane region" description="Helical" evidence="6">
    <location>
        <begin position="64"/>
        <end position="82"/>
    </location>
</feature>
<dbReference type="GO" id="GO:0016020">
    <property type="term" value="C:membrane"/>
    <property type="evidence" value="ECO:0007669"/>
    <property type="project" value="UniProtKB-SubCell"/>
</dbReference>
<evidence type="ECO:0000256" key="4">
    <source>
        <dbReference type="ARBA" id="ARBA00022989"/>
    </source>
</evidence>